<evidence type="ECO:0000256" key="7">
    <source>
        <dbReference type="SAM" id="Phobius"/>
    </source>
</evidence>
<dbReference type="GO" id="GO:0048039">
    <property type="term" value="F:ubiquinone binding"/>
    <property type="evidence" value="ECO:0007669"/>
    <property type="project" value="TreeGrafter"/>
</dbReference>
<evidence type="ECO:0000313" key="9">
    <source>
        <dbReference type="EMBL" id="TYJ49584.1"/>
    </source>
</evidence>
<evidence type="ECO:0000256" key="4">
    <source>
        <dbReference type="ARBA" id="ARBA00023027"/>
    </source>
</evidence>
<dbReference type="PANTHER" id="PTHR43507:SF1">
    <property type="entry name" value="NADH-UBIQUINONE OXIDOREDUCTASE CHAIN 4"/>
    <property type="match status" value="1"/>
</dbReference>
<dbReference type="GO" id="GO:0008137">
    <property type="term" value="F:NADH dehydrogenase (ubiquinone) activity"/>
    <property type="evidence" value="ECO:0007669"/>
    <property type="project" value="UniProtKB-EC"/>
</dbReference>
<evidence type="ECO:0000256" key="6">
    <source>
        <dbReference type="ARBA" id="ARBA00031025"/>
    </source>
</evidence>
<evidence type="ECO:0000256" key="5">
    <source>
        <dbReference type="ARBA" id="ARBA00023075"/>
    </source>
</evidence>
<dbReference type="EMBL" id="CM017636">
    <property type="protein sequence ID" value="TYJ49584.1"/>
    <property type="molecule type" value="Genomic_DNA"/>
</dbReference>
<keyword evidence="7" id="KW-0472">Membrane</keyword>
<dbReference type="Proteomes" id="UP000323597">
    <property type="component" value="Chromosome A01"/>
</dbReference>
<name>A0A5D3AF22_GOSMU</name>
<dbReference type="GO" id="GO:0042773">
    <property type="term" value="P:ATP synthesis coupled electron transport"/>
    <property type="evidence" value="ECO:0007669"/>
    <property type="project" value="InterPro"/>
</dbReference>
<dbReference type="AlphaFoldDB" id="A0A5D3AF22"/>
<evidence type="ECO:0000313" key="10">
    <source>
        <dbReference type="Proteomes" id="UP000323597"/>
    </source>
</evidence>
<feature type="transmembrane region" description="Helical" evidence="7">
    <location>
        <begin position="52"/>
        <end position="80"/>
    </location>
</feature>
<feature type="transmembrane region" description="Helical" evidence="7">
    <location>
        <begin position="342"/>
        <end position="363"/>
    </location>
</feature>
<dbReference type="InterPro" id="IPR001750">
    <property type="entry name" value="ND/Mrp_TM"/>
</dbReference>
<keyword evidence="3" id="KW-1278">Translocase</keyword>
<feature type="transmembrane region" description="Helical" evidence="7">
    <location>
        <begin position="375"/>
        <end position="393"/>
    </location>
</feature>
<accession>A0A5D3AF22</accession>
<evidence type="ECO:0000256" key="1">
    <source>
        <dbReference type="ARBA" id="ARBA00012944"/>
    </source>
</evidence>
<keyword evidence="7" id="KW-1133">Transmembrane helix</keyword>
<feature type="transmembrane region" description="Helical" evidence="7">
    <location>
        <begin position="405"/>
        <end position="424"/>
    </location>
</feature>
<feature type="domain" description="NADH:quinone oxidoreductase/Mrp antiporter transmembrane" evidence="8">
    <location>
        <begin position="321"/>
        <end position="455"/>
    </location>
</feature>
<evidence type="ECO:0000259" key="8">
    <source>
        <dbReference type="Pfam" id="PF00361"/>
    </source>
</evidence>
<keyword evidence="10" id="KW-1185">Reference proteome</keyword>
<sequence>MEEQLLNPHYNQSKLSPDRYMMMLNRDRDRERGLSLCWLFEKNLRWLPYENINFFLGIDGISLFFVILTTFLIPICILVGWSGMRSYGKEYITASLIREFLMIAVFRMLDLLLFYVFPESVPIPMLGCVCSRKWIPRQVSLGGVDTLAQIRVTATREKSKGNCTRPGMDGRIDPFSIIPKKDCWLQMKTFLWPPSKGNAGRVKLGRGFENRVLYRPHSIFLPNEPIYLLTWKTGVAFGSKGMAGPYGRASPATQAALFATTRKAKDSRVQAENTCIDSGLMTRADDGSSGRSRMMRKSHLRPTTTGQFRFGATPYSTIIIGVWGTTDLQISLTTEFSERRQIFLWIASFASFAVKVPMVPVHIWLPEAHVEAPTAGSVILAGIPLKLGTYGFLRFSIPMFPEATLCFTPFIYTLSAIAIIYTSLTISRQIDLKKIIAYSSVAHMNLVTIGMFSQAVAVRSPILSYGHTRPKHVCRACDPSTY</sequence>
<dbReference type="GO" id="GO:0003954">
    <property type="term" value="F:NADH dehydrogenase activity"/>
    <property type="evidence" value="ECO:0007669"/>
    <property type="project" value="TreeGrafter"/>
</dbReference>
<dbReference type="PANTHER" id="PTHR43507">
    <property type="entry name" value="NADH-UBIQUINONE OXIDOREDUCTASE CHAIN 4"/>
    <property type="match status" value="1"/>
</dbReference>
<evidence type="ECO:0000256" key="2">
    <source>
        <dbReference type="ARBA" id="ARBA00021006"/>
    </source>
</evidence>
<dbReference type="GO" id="GO:0015990">
    <property type="term" value="P:electron transport coupled proton transport"/>
    <property type="evidence" value="ECO:0007669"/>
    <property type="project" value="TreeGrafter"/>
</dbReference>
<dbReference type="Pfam" id="PF00361">
    <property type="entry name" value="Proton_antipo_M"/>
    <property type="match status" value="1"/>
</dbReference>
<keyword evidence="4" id="KW-0520">NAD</keyword>
<gene>
    <name evidence="9" type="ORF">E1A91_A01G143900v1</name>
</gene>
<protein>
    <recommendedName>
        <fullName evidence="2">NADH-ubiquinone oxidoreductase chain 4</fullName>
        <ecNumber evidence="1">7.1.1.2</ecNumber>
    </recommendedName>
    <alternativeName>
        <fullName evidence="6">NADH dehydrogenase subunit 4</fullName>
    </alternativeName>
</protein>
<dbReference type="InterPro" id="IPR003918">
    <property type="entry name" value="NADH_UbQ_OxRdtase"/>
</dbReference>
<dbReference type="GO" id="GO:0009536">
    <property type="term" value="C:plastid"/>
    <property type="evidence" value="ECO:0007669"/>
    <property type="project" value="UniProtKB-ARBA"/>
</dbReference>
<organism evidence="9 10">
    <name type="scientific">Gossypium mustelinum</name>
    <name type="common">Cotton</name>
    <name type="synonym">Gossypium caicoense</name>
    <dbReference type="NCBI Taxonomy" id="34275"/>
    <lineage>
        <taxon>Eukaryota</taxon>
        <taxon>Viridiplantae</taxon>
        <taxon>Streptophyta</taxon>
        <taxon>Embryophyta</taxon>
        <taxon>Tracheophyta</taxon>
        <taxon>Spermatophyta</taxon>
        <taxon>Magnoliopsida</taxon>
        <taxon>eudicotyledons</taxon>
        <taxon>Gunneridae</taxon>
        <taxon>Pentapetalae</taxon>
        <taxon>rosids</taxon>
        <taxon>malvids</taxon>
        <taxon>Malvales</taxon>
        <taxon>Malvaceae</taxon>
        <taxon>Malvoideae</taxon>
        <taxon>Gossypium</taxon>
    </lineage>
</organism>
<proteinExistence type="predicted"/>
<keyword evidence="7" id="KW-0812">Transmembrane</keyword>
<feature type="transmembrane region" description="Helical" evidence="7">
    <location>
        <begin position="436"/>
        <end position="458"/>
    </location>
</feature>
<keyword evidence="5" id="KW-0830">Ubiquinone</keyword>
<dbReference type="EC" id="7.1.1.2" evidence="1"/>
<reference evidence="9 10" key="1">
    <citation type="submission" date="2019-07" db="EMBL/GenBank/DDBJ databases">
        <title>WGS assembly of Gossypium mustelinum.</title>
        <authorList>
            <person name="Chen Z.J."/>
            <person name="Sreedasyam A."/>
            <person name="Ando A."/>
            <person name="Song Q."/>
            <person name="De L."/>
            <person name="Hulse-Kemp A."/>
            <person name="Ding M."/>
            <person name="Ye W."/>
            <person name="Kirkbride R."/>
            <person name="Jenkins J."/>
            <person name="Plott C."/>
            <person name="Lovell J."/>
            <person name="Lin Y.-M."/>
            <person name="Vaughn R."/>
            <person name="Liu B."/>
            <person name="Li W."/>
            <person name="Simpson S."/>
            <person name="Scheffler B."/>
            <person name="Saski C."/>
            <person name="Grover C."/>
            <person name="Hu G."/>
            <person name="Conover J."/>
            <person name="Carlson J."/>
            <person name="Shu S."/>
            <person name="Boston L."/>
            <person name="Williams M."/>
            <person name="Peterson D."/>
            <person name="Mcgee K."/>
            <person name="Jones D."/>
            <person name="Wendel J."/>
            <person name="Stelly D."/>
            <person name="Grimwood J."/>
            <person name="Schmutz J."/>
        </authorList>
    </citation>
    <scope>NUCLEOTIDE SEQUENCE [LARGE SCALE GENOMIC DNA]</scope>
    <source>
        <strain evidence="9">1408120.09</strain>
    </source>
</reference>
<evidence type="ECO:0000256" key="3">
    <source>
        <dbReference type="ARBA" id="ARBA00022967"/>
    </source>
</evidence>